<feature type="transmembrane region" description="Helical" evidence="1">
    <location>
        <begin position="121"/>
        <end position="140"/>
    </location>
</feature>
<keyword evidence="3" id="KW-1185">Reference proteome</keyword>
<evidence type="ECO:0000313" key="3">
    <source>
        <dbReference type="Proteomes" id="UP000255036"/>
    </source>
</evidence>
<dbReference type="RefSeq" id="WP_115480617.1">
    <property type="nucleotide sequence ID" value="NZ_QRCT01000010.1"/>
</dbReference>
<dbReference type="OrthoDB" id="1749390at2"/>
<feature type="transmembrane region" description="Helical" evidence="1">
    <location>
        <begin position="48"/>
        <end position="66"/>
    </location>
</feature>
<evidence type="ECO:0000313" key="2">
    <source>
        <dbReference type="EMBL" id="RDU24870.1"/>
    </source>
</evidence>
<dbReference type="EMBL" id="QRCT01000010">
    <property type="protein sequence ID" value="RDU24870.1"/>
    <property type="molecule type" value="Genomic_DNA"/>
</dbReference>
<feature type="transmembrane region" description="Helical" evidence="1">
    <location>
        <begin position="184"/>
        <end position="204"/>
    </location>
</feature>
<gene>
    <name evidence="2" type="ORF">DWV06_02530</name>
</gene>
<feature type="transmembrane region" description="Helical" evidence="1">
    <location>
        <begin position="87"/>
        <end position="109"/>
    </location>
</feature>
<organism evidence="2 3">
    <name type="scientific">Anaerosacchariphilus polymeriproducens</name>
    <dbReference type="NCBI Taxonomy" id="1812858"/>
    <lineage>
        <taxon>Bacteria</taxon>
        <taxon>Bacillati</taxon>
        <taxon>Bacillota</taxon>
        <taxon>Clostridia</taxon>
        <taxon>Lachnospirales</taxon>
        <taxon>Lachnospiraceae</taxon>
        <taxon>Anaerosacchariphilus</taxon>
    </lineage>
</organism>
<name>A0A371AZG9_9FIRM</name>
<protein>
    <recommendedName>
        <fullName evidence="4">ABC transporter permease</fullName>
    </recommendedName>
</protein>
<evidence type="ECO:0008006" key="4">
    <source>
        <dbReference type="Google" id="ProtNLM"/>
    </source>
</evidence>
<keyword evidence="1" id="KW-0472">Membrane</keyword>
<comment type="caution">
    <text evidence="2">The sequence shown here is derived from an EMBL/GenBank/DDBJ whole genome shotgun (WGS) entry which is preliminary data.</text>
</comment>
<keyword evidence="1" id="KW-0812">Transmembrane</keyword>
<sequence length="212" mass="24576">MERYLKISIINLKITFLPHILVILFMCFIAPFIMGVQNLQPDQVAKIVESYLSLFGIILFLPVFIPDMNNNIRDLIASKKESMITHHCIRVMEALILLFLVGMLFLFYLKSGDCRFLIEKMSYSLIANSIFLGGMGMLVFAISNQVAFAYMIPITYYIICYGSGKKYLGNFYLFTMQYGSFQEKYYIFVLGLIMITTAIIVRDVKFNLRKYK</sequence>
<evidence type="ECO:0000256" key="1">
    <source>
        <dbReference type="SAM" id="Phobius"/>
    </source>
</evidence>
<dbReference type="AlphaFoldDB" id="A0A371AZG9"/>
<reference evidence="2 3" key="1">
    <citation type="submission" date="2018-07" db="EMBL/GenBank/DDBJ databases">
        <title>Anaerosacharophilus polymeroproducens gen. nov. sp. nov., an anaerobic bacterium isolated from salt field.</title>
        <authorList>
            <person name="Kim W."/>
            <person name="Yang S.-H."/>
            <person name="Oh J."/>
            <person name="Lee J.-H."/>
            <person name="Kwon K.K."/>
        </authorList>
    </citation>
    <scope>NUCLEOTIDE SEQUENCE [LARGE SCALE GENOMIC DNA]</scope>
    <source>
        <strain evidence="2 3">MCWD5</strain>
    </source>
</reference>
<proteinExistence type="predicted"/>
<dbReference type="Proteomes" id="UP000255036">
    <property type="component" value="Unassembled WGS sequence"/>
</dbReference>
<feature type="transmembrane region" description="Helical" evidence="1">
    <location>
        <begin position="12"/>
        <end position="36"/>
    </location>
</feature>
<accession>A0A371AZG9</accession>
<keyword evidence="1" id="KW-1133">Transmembrane helix</keyword>
<feature type="transmembrane region" description="Helical" evidence="1">
    <location>
        <begin position="147"/>
        <end position="164"/>
    </location>
</feature>